<proteinExistence type="predicted"/>
<dbReference type="AlphaFoldDB" id="A0A498QL78"/>
<feature type="compositionally biased region" description="Pro residues" evidence="1">
    <location>
        <begin position="38"/>
        <end position="48"/>
    </location>
</feature>
<accession>A0A498QL78</accession>
<dbReference type="RefSeq" id="WP_136624702.1">
    <property type="nucleotide sequence ID" value="NZ_UPHU01000001.1"/>
</dbReference>
<gene>
    <name evidence="2" type="ORF">LAUMK142_00452</name>
</gene>
<dbReference type="OrthoDB" id="5193470at2"/>
<feature type="region of interest" description="Disordered" evidence="1">
    <location>
        <begin position="63"/>
        <end position="90"/>
    </location>
</feature>
<protein>
    <submittedName>
        <fullName evidence="2">Uncharacterized protein</fullName>
    </submittedName>
</protein>
<reference evidence="2 3" key="1">
    <citation type="submission" date="2018-09" db="EMBL/GenBank/DDBJ databases">
        <authorList>
            <person name="Tagini F."/>
        </authorList>
    </citation>
    <scope>NUCLEOTIDE SEQUENCE [LARGE SCALE GENOMIC DNA]</scope>
    <source>
        <strain evidence="2 3">MK142</strain>
    </source>
</reference>
<dbReference type="EMBL" id="UPHU01000001">
    <property type="protein sequence ID" value="VBA46739.1"/>
    <property type="molecule type" value="Genomic_DNA"/>
</dbReference>
<feature type="region of interest" description="Disordered" evidence="1">
    <location>
        <begin position="30"/>
        <end position="50"/>
    </location>
</feature>
<dbReference type="Proteomes" id="UP000268285">
    <property type="component" value="Unassembled WGS sequence"/>
</dbReference>
<organism evidence="2 3">
    <name type="scientific">Mycobacterium pseudokansasii</name>
    <dbReference type="NCBI Taxonomy" id="2341080"/>
    <lineage>
        <taxon>Bacteria</taxon>
        <taxon>Bacillati</taxon>
        <taxon>Actinomycetota</taxon>
        <taxon>Actinomycetes</taxon>
        <taxon>Mycobacteriales</taxon>
        <taxon>Mycobacteriaceae</taxon>
        <taxon>Mycobacterium</taxon>
    </lineage>
</organism>
<feature type="compositionally biased region" description="Basic and acidic residues" evidence="1">
    <location>
        <begin position="63"/>
        <end position="75"/>
    </location>
</feature>
<sequence length="118" mass="12691">MGAKTEVAVEVKAPWEELLGDVAHVTKAQHEAMKRGEPLPPTPPPALPAPDVDIVDAEVVEDTPERVGERADRPNVPDWAEPSPAAPPSRELVTLEDAAAEVAAANRAARITKARRRR</sequence>
<evidence type="ECO:0000313" key="2">
    <source>
        <dbReference type="EMBL" id="VBA46739.1"/>
    </source>
</evidence>
<name>A0A498QL78_9MYCO</name>
<evidence type="ECO:0000256" key="1">
    <source>
        <dbReference type="SAM" id="MobiDB-lite"/>
    </source>
</evidence>
<keyword evidence="3" id="KW-1185">Reference proteome</keyword>
<evidence type="ECO:0000313" key="3">
    <source>
        <dbReference type="Proteomes" id="UP000268285"/>
    </source>
</evidence>